<comment type="caution">
    <text evidence="1">The sequence shown here is derived from an EMBL/GenBank/DDBJ whole genome shotgun (WGS) entry which is preliminary data.</text>
</comment>
<keyword evidence="2" id="KW-1185">Reference proteome</keyword>
<gene>
    <name evidence="1" type="ORF">R2X38_13655</name>
</gene>
<proteinExistence type="predicted"/>
<dbReference type="Proteomes" id="UP001186452">
    <property type="component" value="Unassembled WGS sequence"/>
</dbReference>
<evidence type="ECO:0008006" key="3">
    <source>
        <dbReference type="Google" id="ProtNLM"/>
    </source>
</evidence>
<dbReference type="EMBL" id="JAWJZI010000005">
    <property type="protein sequence ID" value="MDV5170043.1"/>
    <property type="molecule type" value="Genomic_DNA"/>
</dbReference>
<protein>
    <recommendedName>
        <fullName evidence="3">Signal transduction histidine kinase</fullName>
    </recommendedName>
</protein>
<evidence type="ECO:0000313" key="2">
    <source>
        <dbReference type="Proteomes" id="UP001186452"/>
    </source>
</evidence>
<dbReference type="RefSeq" id="WP_317522825.1">
    <property type="nucleotide sequence ID" value="NZ_JAWJZI010000005.1"/>
</dbReference>
<evidence type="ECO:0000313" key="1">
    <source>
        <dbReference type="EMBL" id="MDV5170043.1"/>
    </source>
</evidence>
<organism evidence="1 2">
    <name type="scientific">Photobacterium rosenbergii</name>
    <dbReference type="NCBI Taxonomy" id="294936"/>
    <lineage>
        <taxon>Bacteria</taxon>
        <taxon>Pseudomonadati</taxon>
        <taxon>Pseudomonadota</taxon>
        <taxon>Gammaproteobacteria</taxon>
        <taxon>Vibrionales</taxon>
        <taxon>Vibrionaceae</taxon>
        <taxon>Photobacterium</taxon>
    </lineage>
</organism>
<accession>A0ABU3ZIS9</accession>
<name>A0ABU3ZIS9_9GAMM</name>
<sequence length="159" mass="17552">MIRLVTVIVLVGLLALTAALKMLNIQQDSRRATLQSIAANIHTMSELVHTKAEIGGALSKCYPDSSEELSKALENKKVSFFLEDIYICNGYPSGHIDNVRRSFDIDAKLYVTNKSNDNGGLTAHISFPKNGALNYQCRVIYTDAKGTDSYQVEFIDSDC</sequence>
<reference evidence="1 2" key="1">
    <citation type="submission" date="2023-10" db="EMBL/GenBank/DDBJ databases">
        <title>Marine bacteria isolated from horseshoe crab.</title>
        <authorList>
            <person name="Cheng T.H."/>
        </authorList>
    </citation>
    <scope>NUCLEOTIDE SEQUENCE [LARGE SCALE GENOMIC DNA]</scope>
    <source>
        <strain evidence="1 2">HSC6</strain>
    </source>
</reference>